<evidence type="ECO:0008006" key="4">
    <source>
        <dbReference type="Google" id="ProtNLM"/>
    </source>
</evidence>
<feature type="signal peptide" evidence="1">
    <location>
        <begin position="1"/>
        <end position="35"/>
    </location>
</feature>
<keyword evidence="1" id="KW-0732">Signal</keyword>
<sequence length="208" mass="22502">MKASFDSSVAALLRRVAPAGVVWALLAVPSPSAYADDYPCRVALCAPSPENPWSIAACVPALERLFDDLAHGRGWPKCEGSGVSMNYVMTPFDPCQGGLQEAGPGAWVIEGKSKPKQPTWFYADAASYGISPSASPKQSAGGDAGPNASLACVGKLMGTYRTYVGQYNSYYDEVNVAVYDQIVWQKPQSPWAIDVYQNGRFSRRVHWK</sequence>
<protein>
    <recommendedName>
        <fullName evidence="4">Secreted protein</fullName>
    </recommendedName>
</protein>
<reference evidence="2 3" key="1">
    <citation type="submission" date="2019-03" db="EMBL/GenBank/DDBJ databases">
        <title>Burkholderia cepacia outbreak.</title>
        <authorList>
            <person name="Farzana R."/>
            <person name="Walsh T.R."/>
        </authorList>
    </citation>
    <scope>NUCLEOTIDE SEQUENCE [LARGE SCALE GENOMIC DNA]</scope>
    <source>
        <strain evidence="3">d13</strain>
    </source>
</reference>
<evidence type="ECO:0000313" key="2">
    <source>
        <dbReference type="EMBL" id="TEU32597.1"/>
    </source>
</evidence>
<accession>A0AAX2RAE9</accession>
<evidence type="ECO:0000256" key="1">
    <source>
        <dbReference type="SAM" id="SignalP"/>
    </source>
</evidence>
<comment type="caution">
    <text evidence="2">The sequence shown here is derived from an EMBL/GenBank/DDBJ whole genome shotgun (WGS) entry which is preliminary data.</text>
</comment>
<dbReference type="Proteomes" id="UP000298234">
    <property type="component" value="Unassembled WGS sequence"/>
</dbReference>
<gene>
    <name evidence="2" type="ORF">E3D37_42700</name>
</gene>
<evidence type="ECO:0000313" key="3">
    <source>
        <dbReference type="Proteomes" id="UP000298234"/>
    </source>
</evidence>
<feature type="chain" id="PRO_5043780026" description="Secreted protein" evidence="1">
    <location>
        <begin position="36"/>
        <end position="208"/>
    </location>
</feature>
<proteinExistence type="predicted"/>
<dbReference type="RefSeq" id="WP_134257982.1">
    <property type="nucleotide sequence ID" value="NZ_SNSG01000079.1"/>
</dbReference>
<organism evidence="2 3">
    <name type="scientific">Burkholderia cepacia</name>
    <name type="common">Pseudomonas cepacia</name>
    <dbReference type="NCBI Taxonomy" id="292"/>
    <lineage>
        <taxon>Bacteria</taxon>
        <taxon>Pseudomonadati</taxon>
        <taxon>Pseudomonadota</taxon>
        <taxon>Betaproteobacteria</taxon>
        <taxon>Burkholderiales</taxon>
        <taxon>Burkholderiaceae</taxon>
        <taxon>Burkholderia</taxon>
        <taxon>Burkholderia cepacia complex</taxon>
    </lineage>
</organism>
<dbReference type="EMBL" id="SNSQ01000097">
    <property type="protein sequence ID" value="TEU32597.1"/>
    <property type="molecule type" value="Genomic_DNA"/>
</dbReference>
<dbReference type="AlphaFoldDB" id="A0AAX2RAE9"/>
<name>A0AAX2RAE9_BURCE</name>